<dbReference type="EMBL" id="ATLV01023045">
    <property type="status" value="NOT_ANNOTATED_CDS"/>
    <property type="molecule type" value="Genomic_DNA"/>
</dbReference>
<evidence type="ECO:0000313" key="2">
    <source>
        <dbReference type="EnsemblMetazoa" id="ASIC016313-PA"/>
    </source>
</evidence>
<keyword evidence="3" id="KW-1185">Reference proteome</keyword>
<dbReference type="AlphaFoldDB" id="A0A084WDN6"/>
<accession>A0A084WDN6</accession>
<organism evidence="1">
    <name type="scientific">Anopheles sinensis</name>
    <name type="common">Mosquito</name>
    <dbReference type="NCBI Taxonomy" id="74873"/>
    <lineage>
        <taxon>Eukaryota</taxon>
        <taxon>Metazoa</taxon>
        <taxon>Ecdysozoa</taxon>
        <taxon>Arthropoda</taxon>
        <taxon>Hexapoda</taxon>
        <taxon>Insecta</taxon>
        <taxon>Pterygota</taxon>
        <taxon>Neoptera</taxon>
        <taxon>Endopterygota</taxon>
        <taxon>Diptera</taxon>
        <taxon>Nematocera</taxon>
        <taxon>Culicoidea</taxon>
        <taxon>Culicidae</taxon>
        <taxon>Anophelinae</taxon>
        <taxon>Anopheles</taxon>
    </lineage>
</organism>
<protein>
    <submittedName>
        <fullName evidence="1 2">Uncharacterized protein</fullName>
    </submittedName>
</protein>
<reference evidence="1 3" key="1">
    <citation type="journal article" date="2014" name="BMC Genomics">
        <title>Genome sequence of Anopheles sinensis provides insight into genetics basis of mosquito competence for malaria parasites.</title>
        <authorList>
            <person name="Zhou D."/>
            <person name="Zhang D."/>
            <person name="Ding G."/>
            <person name="Shi L."/>
            <person name="Hou Q."/>
            <person name="Ye Y."/>
            <person name="Xu Y."/>
            <person name="Zhou H."/>
            <person name="Xiong C."/>
            <person name="Li S."/>
            <person name="Yu J."/>
            <person name="Hong S."/>
            <person name="Yu X."/>
            <person name="Zou P."/>
            <person name="Chen C."/>
            <person name="Chang X."/>
            <person name="Wang W."/>
            <person name="Lv Y."/>
            <person name="Sun Y."/>
            <person name="Ma L."/>
            <person name="Shen B."/>
            <person name="Zhu C."/>
        </authorList>
    </citation>
    <scope>NUCLEOTIDE SEQUENCE [LARGE SCALE GENOMIC DNA]</scope>
</reference>
<dbReference type="EnsemblMetazoa" id="ASIC016313-RA">
    <property type="protein sequence ID" value="ASIC016313-PA"/>
    <property type="gene ID" value="ASIC016313"/>
</dbReference>
<sequence length="87" mass="9556">MALGDKVAAEQKALTTTHAGPNRAWCKMLPPTPPRNGVLNFTTRRPSDKVAQHRIHILTVSPADMMVVEQPTELVEDSFTSSLHLVP</sequence>
<reference evidence="2" key="2">
    <citation type="submission" date="2020-05" db="UniProtKB">
        <authorList>
            <consortium name="EnsemblMetazoa"/>
        </authorList>
    </citation>
    <scope>IDENTIFICATION</scope>
</reference>
<name>A0A084WDN6_ANOSI</name>
<gene>
    <name evidence="1" type="ORF">ZHAS_00016313</name>
</gene>
<dbReference type="Proteomes" id="UP000030765">
    <property type="component" value="Unassembled WGS sequence"/>
</dbReference>
<proteinExistence type="predicted"/>
<evidence type="ECO:0000313" key="3">
    <source>
        <dbReference type="Proteomes" id="UP000030765"/>
    </source>
</evidence>
<evidence type="ECO:0000313" key="1">
    <source>
        <dbReference type="EMBL" id="KFB48330.1"/>
    </source>
</evidence>
<dbReference type="EMBL" id="KE525339">
    <property type="protein sequence ID" value="KFB48330.1"/>
    <property type="molecule type" value="Genomic_DNA"/>
</dbReference>
<dbReference type="VEuPathDB" id="VectorBase:ASIC016313"/>